<dbReference type="PROSITE" id="PS50178">
    <property type="entry name" value="ZF_FYVE"/>
    <property type="match status" value="1"/>
</dbReference>
<proteinExistence type="predicted"/>
<evidence type="ECO:0000256" key="3">
    <source>
        <dbReference type="ARBA" id="ARBA00022771"/>
    </source>
</evidence>
<dbReference type="GO" id="GO:0048791">
    <property type="term" value="P:calcium ion-regulated exocytosis of neurotransmitter"/>
    <property type="evidence" value="ECO:0007669"/>
    <property type="project" value="TreeGrafter"/>
</dbReference>
<feature type="domain" description="FYVE-type" evidence="7">
    <location>
        <begin position="110"/>
        <end position="172"/>
    </location>
</feature>
<dbReference type="PROSITE" id="PS50916">
    <property type="entry name" value="RABBD"/>
    <property type="match status" value="1"/>
</dbReference>
<dbReference type="Pfam" id="PF22601">
    <property type="entry name" value="RIM2a_ZnF"/>
    <property type="match status" value="1"/>
</dbReference>
<dbReference type="FunFam" id="3.30.40.10:FF:000044">
    <property type="entry name" value="Regulating synaptic membrane exocytosis protein 2"/>
    <property type="match status" value="1"/>
</dbReference>
<dbReference type="SUPFAM" id="SSF57903">
    <property type="entry name" value="FYVE/PHD zinc finger"/>
    <property type="match status" value="1"/>
</dbReference>
<evidence type="ECO:0000256" key="6">
    <source>
        <dbReference type="SAM" id="MobiDB-lite"/>
    </source>
</evidence>
<dbReference type="GO" id="GO:0031267">
    <property type="term" value="F:small GTPase binding"/>
    <property type="evidence" value="ECO:0007669"/>
    <property type="project" value="InterPro"/>
</dbReference>
<feature type="compositionally biased region" description="Polar residues" evidence="6">
    <location>
        <begin position="488"/>
        <end position="497"/>
    </location>
</feature>
<dbReference type="EMBL" id="QNUK01000001">
    <property type="protein sequence ID" value="KAF5910122.1"/>
    <property type="molecule type" value="Genomic_DNA"/>
</dbReference>
<comment type="caution">
    <text evidence="9">The sequence shown here is derived from an EMBL/GenBank/DDBJ whole genome shotgun (WGS) entry which is preliminary data.</text>
</comment>
<evidence type="ECO:0000259" key="7">
    <source>
        <dbReference type="PROSITE" id="PS50178"/>
    </source>
</evidence>
<dbReference type="InterPro" id="IPR054386">
    <property type="entry name" value="RIM_Znf"/>
</dbReference>
<dbReference type="GO" id="GO:0048788">
    <property type="term" value="C:cytoskeleton of presynaptic active zone"/>
    <property type="evidence" value="ECO:0007669"/>
    <property type="project" value="TreeGrafter"/>
</dbReference>
<evidence type="ECO:0000259" key="8">
    <source>
        <dbReference type="PROSITE" id="PS50916"/>
    </source>
</evidence>
<dbReference type="PANTHER" id="PTHR12157:SF21">
    <property type="entry name" value="RAB3 INTERACTING MOLECULE, ISOFORM F"/>
    <property type="match status" value="1"/>
</dbReference>
<gene>
    <name evidence="9" type="primary">rims1</name>
    <name evidence="9" type="ORF">DAT39_000051</name>
</gene>
<dbReference type="GO" id="GO:0006886">
    <property type="term" value="P:intracellular protein transport"/>
    <property type="evidence" value="ECO:0007669"/>
    <property type="project" value="InterPro"/>
</dbReference>
<dbReference type="GO" id="GO:0048167">
    <property type="term" value="P:regulation of synaptic plasticity"/>
    <property type="evidence" value="ECO:0007669"/>
    <property type="project" value="TreeGrafter"/>
</dbReference>
<dbReference type="Gene3D" id="3.30.40.10">
    <property type="entry name" value="Zinc/RING finger domain, C3HC4 (zinc finger)"/>
    <property type="match status" value="1"/>
</dbReference>
<evidence type="ECO:0000313" key="9">
    <source>
        <dbReference type="EMBL" id="KAF5910122.1"/>
    </source>
</evidence>
<keyword evidence="3 5" id="KW-0863">Zinc-finger</keyword>
<keyword evidence="1" id="KW-0479">Metal-binding</keyword>
<name>A0A8J5BNT9_CLAMG</name>
<feature type="compositionally biased region" description="Polar residues" evidence="6">
    <location>
        <begin position="215"/>
        <end position="237"/>
    </location>
</feature>
<keyword evidence="4" id="KW-0862">Zinc</keyword>
<dbReference type="PANTHER" id="PTHR12157">
    <property type="entry name" value="REGULATING SYNAPTIC MEMBRANE EXOCYTOSIS PROTEIN"/>
    <property type="match status" value="1"/>
</dbReference>
<keyword evidence="10" id="KW-1185">Reference proteome</keyword>
<feature type="region of interest" description="Disordered" evidence="6">
    <location>
        <begin position="180"/>
        <end position="562"/>
    </location>
</feature>
<keyword evidence="2" id="KW-0677">Repeat</keyword>
<evidence type="ECO:0000256" key="5">
    <source>
        <dbReference type="PROSITE-ProRule" id="PRU00091"/>
    </source>
</evidence>
<dbReference type="InterPro" id="IPR011011">
    <property type="entry name" value="Znf_FYVE_PHD"/>
</dbReference>
<dbReference type="InterPro" id="IPR010911">
    <property type="entry name" value="Rab_BD"/>
</dbReference>
<evidence type="ECO:0000256" key="2">
    <source>
        <dbReference type="ARBA" id="ARBA00022737"/>
    </source>
</evidence>
<accession>A0A8J5BNT9</accession>
<organism evidence="9 10">
    <name type="scientific">Clarias magur</name>
    <name type="common">Asian catfish</name>
    <name type="synonym">Macropteronotus magur</name>
    <dbReference type="NCBI Taxonomy" id="1594786"/>
    <lineage>
        <taxon>Eukaryota</taxon>
        <taxon>Metazoa</taxon>
        <taxon>Chordata</taxon>
        <taxon>Craniata</taxon>
        <taxon>Vertebrata</taxon>
        <taxon>Euteleostomi</taxon>
        <taxon>Actinopterygii</taxon>
        <taxon>Neopterygii</taxon>
        <taxon>Teleostei</taxon>
        <taxon>Ostariophysi</taxon>
        <taxon>Siluriformes</taxon>
        <taxon>Clariidae</taxon>
        <taxon>Clarias</taxon>
    </lineage>
</organism>
<evidence type="ECO:0000256" key="4">
    <source>
        <dbReference type="ARBA" id="ARBA00022833"/>
    </source>
</evidence>
<dbReference type="GO" id="GO:2000300">
    <property type="term" value="P:regulation of synaptic vesicle exocytosis"/>
    <property type="evidence" value="ECO:0007669"/>
    <property type="project" value="TreeGrafter"/>
</dbReference>
<feature type="compositionally biased region" description="Basic and acidic residues" evidence="6">
    <location>
        <begin position="325"/>
        <end position="342"/>
    </location>
</feature>
<dbReference type="OrthoDB" id="420032at2759"/>
<feature type="compositionally biased region" description="Basic and acidic residues" evidence="6">
    <location>
        <begin position="389"/>
        <end position="400"/>
    </location>
</feature>
<evidence type="ECO:0000313" key="10">
    <source>
        <dbReference type="Proteomes" id="UP000727407"/>
    </source>
</evidence>
<sequence>MSASVGPRGGPRPPTAPPSMPELPDLSHLTEEERKIIMAVMVRQREEEAKEQQAMIKEEKPIQAKTVNLVGNKKPPQQNDISMHQQFAGYKEQVRRVAQEPQQRQQGQHKDDAPTCGICHKTKFADGCGNICSYCQTKFCARCGGRVSLRSNSEKKEDKVMWVCNKCRKQQDILTNSGEWFAQQGPRPKPPALQTALSEPARCADPTGERKVRSRSQIPLGSSASTAQDNQLSTTANKGLATGQADMPSSRSRSEPPRERKKQSTTSDQNAKPGPRAERRRGLPKLQSQPSQEWEPGDARRETRRLVKARSQERSSSELEGSVGELRRTEGEQRPPREELRNEANPPRHPVKAQPMEQEKRVHPKAPRVRQAETGVPERQADEAVTENRTGRRWAEERQSSLESKQQGVMGERTVGGTVGSAVQAPKPNHAAQPPAPGFRVGPAAPTGTPELGEPPERDRKLQPSHLEPGSAGVARKAKREKAESMLRNDSLSSDQSECLRPPPPRPYKSKRGGNKRQMSLSSSEEEGGSTPEYTSCEDGEIESISERGDWECYPLDPTVCH</sequence>
<evidence type="ECO:0000256" key="1">
    <source>
        <dbReference type="ARBA" id="ARBA00022723"/>
    </source>
</evidence>
<dbReference type="Proteomes" id="UP000727407">
    <property type="component" value="Unassembled WGS sequence"/>
</dbReference>
<protein>
    <submittedName>
        <fullName evidence="9">Regulating synaptic membrane exocytosis protein 1 isoform X2</fullName>
    </submittedName>
</protein>
<dbReference type="GO" id="GO:0008270">
    <property type="term" value="F:zinc ion binding"/>
    <property type="evidence" value="ECO:0007669"/>
    <property type="project" value="UniProtKB-KW"/>
</dbReference>
<dbReference type="GO" id="GO:0042734">
    <property type="term" value="C:presynaptic membrane"/>
    <property type="evidence" value="ECO:0007669"/>
    <property type="project" value="TreeGrafter"/>
</dbReference>
<reference evidence="9" key="1">
    <citation type="submission" date="2020-07" db="EMBL/GenBank/DDBJ databases">
        <title>Clarias magur genome sequencing, assembly and annotation.</title>
        <authorList>
            <person name="Kushwaha B."/>
            <person name="Kumar R."/>
            <person name="Das P."/>
            <person name="Joshi C.G."/>
            <person name="Kumar D."/>
            <person name="Nagpure N.S."/>
            <person name="Pandey M."/>
            <person name="Agarwal S."/>
            <person name="Srivastava S."/>
            <person name="Singh M."/>
            <person name="Sahoo L."/>
            <person name="Jayasankar P."/>
            <person name="Meher P.K."/>
            <person name="Koringa P.G."/>
            <person name="Iquebal M.A."/>
            <person name="Das S.P."/>
            <person name="Bit A."/>
            <person name="Patnaik S."/>
            <person name="Patel N."/>
            <person name="Shah T.M."/>
            <person name="Hinsu A."/>
            <person name="Jena J.K."/>
        </authorList>
    </citation>
    <scope>NUCLEOTIDE SEQUENCE</scope>
    <source>
        <strain evidence="9">CIFAMagur01</strain>
        <tissue evidence="9">Testis</tissue>
    </source>
</reference>
<dbReference type="GO" id="GO:0042391">
    <property type="term" value="P:regulation of membrane potential"/>
    <property type="evidence" value="ECO:0007669"/>
    <property type="project" value="TreeGrafter"/>
</dbReference>
<dbReference type="GO" id="GO:0044325">
    <property type="term" value="F:transmembrane transporter binding"/>
    <property type="evidence" value="ECO:0007669"/>
    <property type="project" value="TreeGrafter"/>
</dbReference>
<dbReference type="InterPro" id="IPR013083">
    <property type="entry name" value="Znf_RING/FYVE/PHD"/>
</dbReference>
<dbReference type="GO" id="GO:0050806">
    <property type="term" value="P:positive regulation of synaptic transmission"/>
    <property type="evidence" value="ECO:0007669"/>
    <property type="project" value="TreeGrafter"/>
</dbReference>
<feature type="domain" description="RabBD" evidence="8">
    <location>
        <begin position="23"/>
        <end position="184"/>
    </location>
</feature>
<feature type="compositionally biased region" description="Basic and acidic residues" evidence="6">
    <location>
        <begin position="297"/>
        <end position="317"/>
    </location>
</feature>
<dbReference type="InterPro" id="IPR017455">
    <property type="entry name" value="Znf_FYVE-rel"/>
</dbReference>
<feature type="region of interest" description="Disordered" evidence="6">
    <location>
        <begin position="1"/>
        <end position="32"/>
    </location>
</feature>
<dbReference type="AlphaFoldDB" id="A0A8J5BNT9"/>
<feature type="non-terminal residue" evidence="9">
    <location>
        <position position="1"/>
    </location>
</feature>
<feature type="compositionally biased region" description="Pro residues" evidence="6">
    <location>
        <begin position="10"/>
        <end position="21"/>
    </location>
</feature>
<dbReference type="InterPro" id="IPR039032">
    <property type="entry name" value="Rim-like"/>
</dbReference>